<dbReference type="Pfam" id="PF08241">
    <property type="entry name" value="Methyltransf_11"/>
    <property type="match status" value="1"/>
</dbReference>
<dbReference type="RefSeq" id="XP_008096147.1">
    <property type="nucleotide sequence ID" value="XM_008097956.1"/>
</dbReference>
<evidence type="ECO:0000259" key="4">
    <source>
        <dbReference type="Pfam" id="PF08241"/>
    </source>
</evidence>
<dbReference type="GO" id="GO:0032259">
    <property type="term" value="P:methylation"/>
    <property type="evidence" value="ECO:0007669"/>
    <property type="project" value="UniProtKB-KW"/>
</dbReference>
<evidence type="ECO:0000313" key="5">
    <source>
        <dbReference type="EMBL" id="EFQ32127.1"/>
    </source>
</evidence>
<reference evidence="6" key="1">
    <citation type="journal article" date="2012" name="Nat. Genet.">
        <title>Lifestyle transitions in plant pathogenic Colletotrichum fungi deciphered by genome and transcriptome analyses.</title>
        <authorList>
            <person name="O'Connell R.J."/>
            <person name="Thon M.R."/>
            <person name="Hacquard S."/>
            <person name="Amyotte S.G."/>
            <person name="Kleemann J."/>
            <person name="Torres M.F."/>
            <person name="Damm U."/>
            <person name="Buiate E.A."/>
            <person name="Epstein L."/>
            <person name="Alkan N."/>
            <person name="Altmueller J."/>
            <person name="Alvarado-Balderrama L."/>
            <person name="Bauser C.A."/>
            <person name="Becker C."/>
            <person name="Birren B.W."/>
            <person name="Chen Z."/>
            <person name="Choi J."/>
            <person name="Crouch J.A."/>
            <person name="Duvick J.P."/>
            <person name="Farman M.A."/>
            <person name="Gan P."/>
            <person name="Heiman D."/>
            <person name="Henrissat B."/>
            <person name="Howard R.J."/>
            <person name="Kabbage M."/>
            <person name="Koch C."/>
            <person name="Kracher B."/>
            <person name="Kubo Y."/>
            <person name="Law A.D."/>
            <person name="Lebrun M.-H."/>
            <person name="Lee Y.-H."/>
            <person name="Miyara I."/>
            <person name="Moore N."/>
            <person name="Neumann U."/>
            <person name="Nordstroem K."/>
            <person name="Panaccione D.G."/>
            <person name="Panstruga R."/>
            <person name="Place M."/>
            <person name="Proctor R.H."/>
            <person name="Prusky D."/>
            <person name="Rech G."/>
            <person name="Reinhardt R."/>
            <person name="Rollins J.A."/>
            <person name="Rounsley S."/>
            <person name="Schardl C.L."/>
            <person name="Schwartz D.C."/>
            <person name="Shenoy N."/>
            <person name="Shirasu K."/>
            <person name="Sikhakolli U.R."/>
            <person name="Stueber K."/>
            <person name="Sukno S.A."/>
            <person name="Sweigard J.A."/>
            <person name="Takano Y."/>
            <person name="Takahara H."/>
            <person name="Trail F."/>
            <person name="van der Does H.C."/>
            <person name="Voll L.M."/>
            <person name="Will I."/>
            <person name="Young S."/>
            <person name="Zeng Q."/>
            <person name="Zhang J."/>
            <person name="Zhou S."/>
            <person name="Dickman M.B."/>
            <person name="Schulze-Lefert P."/>
            <person name="Ver Loren van Themaat E."/>
            <person name="Ma L.-J."/>
            <person name="Vaillancourt L.J."/>
        </authorList>
    </citation>
    <scope>NUCLEOTIDE SEQUENCE [LARGE SCALE GENOMIC DNA]</scope>
    <source>
        <strain evidence="6">M1.001 / M2 / FGSC 10212</strain>
    </source>
</reference>
<dbReference type="GeneID" id="24412636"/>
<accession>E3QMN9</accession>
<gene>
    <name evidence="5" type="ORF">GLRG_07271</name>
</gene>
<dbReference type="InterPro" id="IPR051052">
    <property type="entry name" value="Diverse_substrate_MTase"/>
</dbReference>
<dbReference type="VEuPathDB" id="FungiDB:GLRG_07271"/>
<dbReference type="GO" id="GO:0008757">
    <property type="term" value="F:S-adenosylmethionine-dependent methyltransferase activity"/>
    <property type="evidence" value="ECO:0007669"/>
    <property type="project" value="InterPro"/>
</dbReference>
<dbReference type="Proteomes" id="UP000008782">
    <property type="component" value="Unassembled WGS sequence"/>
</dbReference>
<protein>
    <submittedName>
        <fullName evidence="5">Methyltransferase domain-containing protein</fullName>
    </submittedName>
</protein>
<dbReference type="Gene3D" id="3.40.50.150">
    <property type="entry name" value="Vaccinia Virus protein VP39"/>
    <property type="match status" value="1"/>
</dbReference>
<dbReference type="InterPro" id="IPR029063">
    <property type="entry name" value="SAM-dependent_MTases_sf"/>
</dbReference>
<dbReference type="InterPro" id="IPR013216">
    <property type="entry name" value="Methyltransf_11"/>
</dbReference>
<name>E3QMN9_COLGM</name>
<evidence type="ECO:0000313" key="6">
    <source>
        <dbReference type="Proteomes" id="UP000008782"/>
    </source>
</evidence>
<sequence length="308" mass="34056">MSVFARSTFSAAGYAAFRPSYPASLFKMLLAYHKPSSANGTALDLGCGHGVIARELAPHFGRVMAVDPSAGMVKQASESTRDPKITFRQGSAEDLSFVGDGTVDLAIAGQSAHWFDYKRAWPELGRVVCGGGTLAFWGYKDNILVGFPAVNEILEHFLYGEGEAAPGSGWETMERYWEKPGRQMLRDNLEAVVPPASEWTAVRRIVYNPDRRMAQVGTGPEAEAAWQRKKLKLGEFEGYVHTFSAYIGWRDAHPEVKSRAEGGEGDIADLLFDRLLEAVPEWKAKGDKWREVEVEAVWGTVVILAKRR</sequence>
<dbReference type="SUPFAM" id="SSF53335">
    <property type="entry name" value="S-adenosyl-L-methionine-dependent methyltransferases"/>
    <property type="match status" value="1"/>
</dbReference>
<organism evidence="6">
    <name type="scientific">Colletotrichum graminicola (strain M1.001 / M2 / FGSC 10212)</name>
    <name type="common">Maize anthracnose fungus</name>
    <name type="synonym">Glomerella graminicola</name>
    <dbReference type="NCBI Taxonomy" id="645133"/>
    <lineage>
        <taxon>Eukaryota</taxon>
        <taxon>Fungi</taxon>
        <taxon>Dikarya</taxon>
        <taxon>Ascomycota</taxon>
        <taxon>Pezizomycotina</taxon>
        <taxon>Sordariomycetes</taxon>
        <taxon>Hypocreomycetidae</taxon>
        <taxon>Glomerellales</taxon>
        <taxon>Glomerellaceae</taxon>
        <taxon>Colletotrichum</taxon>
        <taxon>Colletotrichum graminicola species complex</taxon>
    </lineage>
</organism>
<dbReference type="eggNOG" id="KOG3010">
    <property type="taxonomic scope" value="Eukaryota"/>
</dbReference>
<dbReference type="PANTHER" id="PTHR44942:SF4">
    <property type="entry name" value="METHYLTRANSFERASE TYPE 11 DOMAIN-CONTAINING PROTEIN"/>
    <property type="match status" value="1"/>
</dbReference>
<keyword evidence="3 5" id="KW-0808">Transferase</keyword>
<dbReference type="EMBL" id="GG697359">
    <property type="protein sequence ID" value="EFQ32127.1"/>
    <property type="molecule type" value="Genomic_DNA"/>
</dbReference>
<proteinExistence type="inferred from homology"/>
<evidence type="ECO:0000256" key="2">
    <source>
        <dbReference type="ARBA" id="ARBA00022603"/>
    </source>
</evidence>
<keyword evidence="6" id="KW-1185">Reference proteome</keyword>
<dbReference type="OrthoDB" id="10027013at2759"/>
<feature type="domain" description="Methyltransferase type 11" evidence="4">
    <location>
        <begin position="43"/>
        <end position="136"/>
    </location>
</feature>
<dbReference type="PANTHER" id="PTHR44942">
    <property type="entry name" value="METHYLTRANSF_11 DOMAIN-CONTAINING PROTEIN"/>
    <property type="match status" value="1"/>
</dbReference>
<comment type="similarity">
    <text evidence="1">Belongs to the methyltransferase superfamily.</text>
</comment>
<keyword evidence="2 5" id="KW-0489">Methyltransferase</keyword>
<evidence type="ECO:0000256" key="3">
    <source>
        <dbReference type="ARBA" id="ARBA00022679"/>
    </source>
</evidence>
<dbReference type="STRING" id="645133.E3QMN9"/>
<evidence type="ECO:0000256" key="1">
    <source>
        <dbReference type="ARBA" id="ARBA00008361"/>
    </source>
</evidence>
<dbReference type="CDD" id="cd02440">
    <property type="entry name" value="AdoMet_MTases"/>
    <property type="match status" value="1"/>
</dbReference>
<dbReference type="AlphaFoldDB" id="E3QMN9"/>
<dbReference type="HOGENOM" id="CLU_049344_1_2_1"/>